<dbReference type="Proteomes" id="UP000808337">
    <property type="component" value="Unassembled WGS sequence"/>
</dbReference>
<organism evidence="3 4">
    <name type="scientific">Candidatus Opimibacter skivensis</name>
    <dbReference type="NCBI Taxonomy" id="2982028"/>
    <lineage>
        <taxon>Bacteria</taxon>
        <taxon>Pseudomonadati</taxon>
        <taxon>Bacteroidota</taxon>
        <taxon>Saprospiria</taxon>
        <taxon>Saprospirales</taxon>
        <taxon>Saprospiraceae</taxon>
        <taxon>Candidatus Opimibacter</taxon>
    </lineage>
</organism>
<feature type="domain" description="Transglutaminase-like" evidence="2">
    <location>
        <begin position="24"/>
        <end position="137"/>
    </location>
</feature>
<feature type="region of interest" description="Disordered" evidence="1">
    <location>
        <begin position="649"/>
        <end position="674"/>
    </location>
</feature>
<dbReference type="Pfam" id="PF04473">
    <property type="entry name" value="DUF553"/>
    <property type="match status" value="1"/>
</dbReference>
<accession>A0A9D7XTM4</accession>
<gene>
    <name evidence="3" type="ORF">IPP15_16015</name>
</gene>
<dbReference type="AlphaFoldDB" id="A0A9D7XTM4"/>
<reference evidence="3 4" key="1">
    <citation type="submission" date="2020-10" db="EMBL/GenBank/DDBJ databases">
        <title>Connecting structure to function with the recovery of over 1000 high-quality activated sludge metagenome-assembled genomes encoding full-length rRNA genes using long-read sequencing.</title>
        <authorList>
            <person name="Singleton C.M."/>
            <person name="Petriglieri F."/>
            <person name="Kristensen J.M."/>
            <person name="Kirkegaard R.H."/>
            <person name="Michaelsen T.Y."/>
            <person name="Andersen M.H."/>
            <person name="Karst S.M."/>
            <person name="Dueholm M.S."/>
            <person name="Nielsen P.H."/>
            <person name="Albertsen M."/>
        </authorList>
    </citation>
    <scope>NUCLEOTIDE SEQUENCE [LARGE SCALE GENOMIC DNA]</scope>
    <source>
        <strain evidence="3">Ribe_18-Q3-R11-54_MAXAC.273</strain>
    </source>
</reference>
<proteinExistence type="predicted"/>
<evidence type="ECO:0000259" key="2">
    <source>
        <dbReference type="Pfam" id="PF04473"/>
    </source>
</evidence>
<feature type="region of interest" description="Disordered" evidence="1">
    <location>
        <begin position="811"/>
        <end position="862"/>
    </location>
</feature>
<dbReference type="EMBL" id="JADKGY010000028">
    <property type="protein sequence ID" value="MBK9983848.1"/>
    <property type="molecule type" value="Genomic_DNA"/>
</dbReference>
<protein>
    <recommendedName>
        <fullName evidence="2">Transglutaminase-like domain-containing protein</fullName>
    </recommendedName>
</protein>
<feature type="compositionally biased region" description="Low complexity" evidence="1">
    <location>
        <begin position="728"/>
        <end position="764"/>
    </location>
</feature>
<feature type="compositionally biased region" description="Pro residues" evidence="1">
    <location>
        <begin position="655"/>
        <end position="664"/>
    </location>
</feature>
<evidence type="ECO:0000256" key="1">
    <source>
        <dbReference type="SAM" id="MobiDB-lite"/>
    </source>
</evidence>
<evidence type="ECO:0000313" key="3">
    <source>
        <dbReference type="EMBL" id="MBK9983848.1"/>
    </source>
</evidence>
<feature type="region of interest" description="Disordered" evidence="1">
    <location>
        <begin position="728"/>
        <end position="778"/>
    </location>
</feature>
<dbReference type="InterPro" id="IPR007562">
    <property type="entry name" value="Transglutaminase-like_domain"/>
</dbReference>
<evidence type="ECO:0000313" key="4">
    <source>
        <dbReference type="Proteomes" id="UP000808337"/>
    </source>
</evidence>
<name>A0A9D7XTM4_9BACT</name>
<comment type="caution">
    <text evidence="3">The sequence shown here is derived from an EMBL/GenBank/DDBJ whole genome shotgun (WGS) entry which is preliminary data.</text>
</comment>
<dbReference type="Gene3D" id="3.10.620.30">
    <property type="match status" value="1"/>
</dbReference>
<sequence length="884" mass="95941">MSEGGLKETMQAIQDAARASIPQTKELAQKLKADTDEQTFYNIWHFLKTRLKYKLDKNGMEQVRTAARSWADRKKGIDCEDFAIFAYALLTNLGYSPQFEIVAFNGKKEYGHIYVIVNGFTIDAVMDLFDKKPNNITKTKHMDIYGLTGVNSSDFGALGARRTFFNPTVANAGRQFYQRYGGRQTQPSQQAGGDAQLAAWWRSYRQMEARLKSFPSGAARSGHWAGSLGRQMRKVRLLTRSLNPQTRPTLQNLVYNYIFDYDGKRPDSPIRWKGNTPDDIKKRYPTLNSMKAQGLLAGLGAYDMGDVGGYEVSGLGQYDLSGLGEYALAGVQELGEIGLTYVPTANAIYGIGAVAPPDAITQGFMREASQLLAKIMQESQGNPDALRTGRTARRWRKLRFLIKLNGMPQERAIVARIFPFIKDVNLQNYTITFKNGVTDNILEDYNALKQLQSWQRRGVAGLGSAEISAIDQAVSAVDTLLGADDVRAAQEQIGSFFSKIGKGLKNAINKIKKFQPLRFAAKIGLAPIRGAFLLLLRVNLFKMASMLKYGYVTDEQVKRLGLSTDAVNRARNTIKKLKQIWYDVGGDPEVLKNTIIKGGGGLSGVEIIQGLGAAPFAAALATAAPIIAKVKMLLSAAMPAIKAIANRMKAAKEGAPPPPQPPSTEPLQPQTESVQGLGEVDFHGADDIAAYEMGELLNGIGRFSFKNLFQKAAALIAPKPQPYNYPQVFNNPPAQPNFNAQAPQPQQFAPQPQQFAPQPQQFAPQPDPYARQAPPAQPSGFEKIVNVAQAVAPNSPVVQAAAALVAAKQNVNNPPTPQADGYQNAGEQAAAQEMQRQGGDGAPGPGDTNVISPAGGAAEPKKNNTLLYVGGAIAAAAVLYVATK</sequence>